<keyword evidence="1" id="KW-0175">Coiled coil</keyword>
<sequence length="1425" mass="160459">MDGKSPGAAAKGTQKKYYRLATKHHLSCLDILLQTATGSGLSQFVPADRLEALREAEEAAKSHDLVKKQKRKRQRSEMPAAESGGAASLAGFRYLVHVEDSSSVNTSSMMFILNHLRAQYVWFPDPFHMIHNVGLNGLKEAGMYGAVLLSSAAMDAVEPNFIVDASAEWSLRLIPLVYAGLQLGYVKSTEGSKKVLEPLSAGEPAKDEEAAGAEPLRFLDIGPAKICDKLVIHGDASVRADALAVLYVERELGRFYSQTREALKSRQACFEFYLGMANGKGLDHILKIGGDLSFRELSKMGIMTEEMYSDCNLRKITSMDPQLFLQDHMMHRLFNLRFCVQKHRLHGLALFMFALPYKLVRLASGDSEEQELVRTDLVHLMKCWSRVESRAEPFWKKLSERTCLMWTLVRVILDRIQQDGGHVGADVRALIGNMFSHVGHSAVIEDAFQRMRRQETLTEAGSNVSSCRLWKVATDSKLLAETYNFREVAAADIPEERFESLPPNFFVPRQKDCSVPLRNVATLSSTPDWISFAPPFLQYSEDIALITHLHTVPELASCVWRSIFMPKNCIVKNKKLPDKEKCYLNFGTSTAGYCCILWPLQKQVPLLKHCALTCFDNINLTLLKKLCKDDLGFTAEAGISRVALAMQAIEKILKVSTDKAADIMQQSVAGSVPEPHHELLDCEAFVDCVHKDDLDDVRSHIDQKQKLQREVFDTCREAREIKIKKSKKPATKRAREPTSFKSREDWTAEQAVVFAPPETRFYKDHWNGRWIMFCGEGPISSRFCRSRSWGATGSDTICIRDLLRKAWERWTALTGEECWVNFDGTPPRSSSMVAKSTPKTRQCKTTKKAPEQIHKEKVGKMEERIHLQNESAAQLIQSRNLEKIMSVMKERPKVAKHVLNLIEIGAFDNLEKQGPKKSYIMLFGYMAHISLESALPTKKVPVLTKFFQDRWRKYGCRLGGALDAPDHKDTSILAWMLNKQAVYWSLDVDAKVLHCLDSELELPDSMKGLGAELRKVHIEEPLDCYKAELVITGMKRSCIELWETEKRGLADLDLPWYKKEVPLEADDGDSQSQPSESQPSAGSLFVRGSRKLPMVAASRLRLNSTDKKGKNIVKKDRAEKLEEKIQATNEDAIQLIATRNLEKIIAVLTERPKIASHILSLIEMGAYDSIDKVAATTEAEEKLPPSCNKVALLSKKVITDIILTCLPHCSEWFRTLPRNEPKKSYVVLFGYMAHISLESAVPSKKIPVLTKFFQERWRKYGCRLGGDDDAPDHKDTSILAWMLNKQAVYWKVDLERKVLTYLVDAEVELPDNTKGLGDELKKLYIEEAFDVQKAELVITGMKRSCIELWETEKRGLRGLDLPFFRKEVDNNLESDADVKPLLMRPAGDGHADVKPQLVLPAGDGHAADVKPQLVLPAGDGNAVVN</sequence>
<evidence type="ECO:0000313" key="3">
    <source>
        <dbReference type="EMBL" id="CAE7204713.1"/>
    </source>
</evidence>
<feature type="coiled-coil region" evidence="1">
    <location>
        <begin position="1111"/>
        <end position="1138"/>
    </location>
</feature>
<dbReference type="EMBL" id="CAJNJA010006071">
    <property type="protein sequence ID" value="CAE7204713.1"/>
    <property type="molecule type" value="Genomic_DNA"/>
</dbReference>
<reference evidence="3" key="1">
    <citation type="submission" date="2021-02" db="EMBL/GenBank/DDBJ databases">
        <authorList>
            <person name="Dougan E. K."/>
            <person name="Rhodes N."/>
            <person name="Thang M."/>
            <person name="Chan C."/>
        </authorList>
    </citation>
    <scope>NUCLEOTIDE SEQUENCE</scope>
</reference>
<name>A0A812JJ98_9DINO</name>
<feature type="region of interest" description="Disordered" evidence="2">
    <location>
        <begin position="1064"/>
        <end position="1083"/>
    </location>
</feature>
<evidence type="ECO:0000256" key="1">
    <source>
        <dbReference type="SAM" id="Coils"/>
    </source>
</evidence>
<proteinExistence type="predicted"/>
<organism evidence="3 4">
    <name type="scientific">Symbiodinium necroappetens</name>
    <dbReference type="NCBI Taxonomy" id="1628268"/>
    <lineage>
        <taxon>Eukaryota</taxon>
        <taxon>Sar</taxon>
        <taxon>Alveolata</taxon>
        <taxon>Dinophyceae</taxon>
        <taxon>Suessiales</taxon>
        <taxon>Symbiodiniaceae</taxon>
        <taxon>Symbiodinium</taxon>
    </lineage>
</organism>
<protein>
    <submittedName>
        <fullName evidence="3">Uncharacterized protein</fullName>
    </submittedName>
</protein>
<dbReference type="Proteomes" id="UP000601435">
    <property type="component" value="Unassembled WGS sequence"/>
</dbReference>
<gene>
    <name evidence="3" type="ORF">SNEC2469_LOCUS1710</name>
</gene>
<accession>A0A812JJ98</accession>
<evidence type="ECO:0000313" key="4">
    <source>
        <dbReference type="Proteomes" id="UP000601435"/>
    </source>
</evidence>
<comment type="caution">
    <text evidence="3">The sequence shown here is derived from an EMBL/GenBank/DDBJ whole genome shotgun (WGS) entry which is preliminary data.</text>
</comment>
<dbReference type="OrthoDB" id="419750at2759"/>
<feature type="compositionally biased region" description="Low complexity" evidence="2">
    <location>
        <begin position="1070"/>
        <end position="1083"/>
    </location>
</feature>
<evidence type="ECO:0000256" key="2">
    <source>
        <dbReference type="SAM" id="MobiDB-lite"/>
    </source>
</evidence>
<feature type="region of interest" description="Disordered" evidence="2">
    <location>
        <begin position="61"/>
        <end position="82"/>
    </location>
</feature>
<keyword evidence="4" id="KW-1185">Reference proteome</keyword>